<protein>
    <recommendedName>
        <fullName evidence="9">Indigoidine synthase A like protein</fullName>
    </recommendedName>
</protein>
<keyword evidence="2" id="KW-0378">Hydrolase</keyword>
<evidence type="ECO:0000256" key="5">
    <source>
        <dbReference type="ARBA" id="ARBA00023295"/>
    </source>
</evidence>
<dbReference type="Pfam" id="PF04227">
    <property type="entry name" value="Indigoidine_A"/>
    <property type="match status" value="1"/>
</dbReference>
<dbReference type="SUPFAM" id="SSF110581">
    <property type="entry name" value="Indigoidine synthase A-like"/>
    <property type="match status" value="1"/>
</dbReference>
<reference evidence="7 8" key="1">
    <citation type="journal article" date="2010" name="BMC Genomics">
        <title>Genome analysis and comparative genomics of a Giardia intestinalis assemblage E isolate.</title>
        <authorList>
            <person name="Jerlstrom-Hultqvist J."/>
            <person name="Franzen O."/>
            <person name="Ankarklev J."/>
            <person name="Xu F."/>
            <person name="Nohynkova E."/>
            <person name="Andersson J.O."/>
            <person name="Svard S.G."/>
            <person name="Andersson B."/>
        </authorList>
    </citation>
    <scope>NUCLEOTIDE SEQUENCE [LARGE SCALE GENOMIC DNA]</scope>
    <source>
        <strain evidence="7 8">P15</strain>
    </source>
</reference>
<evidence type="ECO:0000256" key="3">
    <source>
        <dbReference type="ARBA" id="ARBA00023211"/>
    </source>
</evidence>
<dbReference type="Proteomes" id="UP000008974">
    <property type="component" value="Unassembled WGS sequence"/>
</dbReference>
<dbReference type="EMBL" id="ACVC01000142">
    <property type="protein sequence ID" value="EFO63153.1"/>
    <property type="molecule type" value="Genomic_DNA"/>
</dbReference>
<dbReference type="OrthoDB" id="10253785at2759"/>
<proteinExistence type="predicted"/>
<dbReference type="AlphaFoldDB" id="E1F309"/>
<dbReference type="InterPro" id="IPR007342">
    <property type="entry name" value="PsuG"/>
</dbReference>
<dbReference type="OMA" id="GVHREWT"/>
<accession>E1F309</accession>
<evidence type="ECO:0000256" key="1">
    <source>
        <dbReference type="ARBA" id="ARBA00022723"/>
    </source>
</evidence>
<evidence type="ECO:0000313" key="8">
    <source>
        <dbReference type="Proteomes" id="UP000008974"/>
    </source>
</evidence>
<evidence type="ECO:0000256" key="6">
    <source>
        <dbReference type="SAM" id="Phobius"/>
    </source>
</evidence>
<name>E1F309_GIAIA</name>
<keyword evidence="6" id="KW-0812">Transmembrane</keyword>
<dbReference type="PANTHER" id="PTHR42909">
    <property type="entry name" value="ZGC:136858"/>
    <property type="match status" value="1"/>
</dbReference>
<comment type="caution">
    <text evidence="7">The sequence shown here is derived from an EMBL/GenBank/DDBJ whole genome shotgun (WGS) entry which is preliminary data.</text>
</comment>
<gene>
    <name evidence="7" type="ORF">GLP15_1025</name>
</gene>
<keyword evidence="1" id="KW-0479">Metal-binding</keyword>
<dbReference type="PANTHER" id="PTHR42909:SF1">
    <property type="entry name" value="CARBOHYDRATE KINASE PFKB DOMAIN-CONTAINING PROTEIN"/>
    <property type="match status" value="1"/>
</dbReference>
<dbReference type="InterPro" id="IPR022830">
    <property type="entry name" value="Indigdn_synthA-like"/>
</dbReference>
<keyword evidence="6" id="KW-1133">Transmembrane helix</keyword>
<evidence type="ECO:0000256" key="4">
    <source>
        <dbReference type="ARBA" id="ARBA00023239"/>
    </source>
</evidence>
<sequence length="432" mass="47259">MLFIILHLLRAAILLYASLAYLFLTPRSFIHGGSTFSREVATAIAHHYPVMAFDILPIIQGLGFPDNYNAVAELRALALSEGVTPTIALFTKGAPVIGATQDLVKEFADKNTGKHKNNMRALEGDWGLVHTLGLDAIPTLGFLATIARRSGISIISGLLLGDAPLYGSAGKPWSIAGDVASLKHSGTCSVIRGISPFAKRKEVLQRLDEAQIVVATSSDGSYIAFDTETNLASSDKFPIVSKEKQAADLLHAVKKTGQAMLFIVREHCCDAEDHEQKRALKDDVDKILTEIGSINLQGASASQYSHEKLSRIVKGELMESMRMSIRTAAAIARCATYNSRGIRGYFVSFFNVIAHTAYDRDDLDKQPFECRRLPLYDTLAAFIRNPLFAGISALYNMYFLTEHSSILFSAGRYIAYGVILNVALVACMKQFK</sequence>
<dbReference type="GO" id="GO:0016798">
    <property type="term" value="F:hydrolase activity, acting on glycosyl bonds"/>
    <property type="evidence" value="ECO:0007669"/>
    <property type="project" value="UniProtKB-KW"/>
</dbReference>
<keyword evidence="3" id="KW-0464">Manganese</keyword>
<dbReference type="GO" id="GO:0004730">
    <property type="term" value="F:pseudouridylate synthase activity"/>
    <property type="evidence" value="ECO:0007669"/>
    <property type="project" value="InterPro"/>
</dbReference>
<keyword evidence="4" id="KW-0456">Lyase</keyword>
<dbReference type="GO" id="GO:0005737">
    <property type="term" value="C:cytoplasm"/>
    <property type="evidence" value="ECO:0007669"/>
    <property type="project" value="TreeGrafter"/>
</dbReference>
<evidence type="ECO:0008006" key="9">
    <source>
        <dbReference type="Google" id="ProtNLM"/>
    </source>
</evidence>
<evidence type="ECO:0000256" key="2">
    <source>
        <dbReference type="ARBA" id="ARBA00022801"/>
    </source>
</evidence>
<feature type="transmembrane region" description="Helical" evidence="6">
    <location>
        <begin position="406"/>
        <end position="427"/>
    </location>
</feature>
<dbReference type="VEuPathDB" id="GiardiaDB:GLP15_1025"/>
<organism evidence="7 8">
    <name type="scientific">Giardia intestinalis (strain P15)</name>
    <name type="common">Giardia lamblia</name>
    <dbReference type="NCBI Taxonomy" id="658858"/>
    <lineage>
        <taxon>Eukaryota</taxon>
        <taxon>Metamonada</taxon>
        <taxon>Diplomonadida</taxon>
        <taxon>Hexamitidae</taxon>
        <taxon>Giardiinae</taxon>
        <taxon>Giardia</taxon>
    </lineage>
</organism>
<dbReference type="Gene3D" id="3.40.1790.10">
    <property type="entry name" value="Indigoidine synthase domain"/>
    <property type="match status" value="1"/>
</dbReference>
<keyword evidence="5" id="KW-0326">Glycosidase</keyword>
<evidence type="ECO:0000313" key="7">
    <source>
        <dbReference type="EMBL" id="EFO63153.1"/>
    </source>
</evidence>
<dbReference type="GO" id="GO:0046872">
    <property type="term" value="F:metal ion binding"/>
    <property type="evidence" value="ECO:0007669"/>
    <property type="project" value="UniProtKB-KW"/>
</dbReference>
<keyword evidence="6" id="KW-0472">Membrane</keyword>